<evidence type="ECO:0000256" key="1">
    <source>
        <dbReference type="SAM" id="MobiDB-lite"/>
    </source>
</evidence>
<evidence type="ECO:0000259" key="2">
    <source>
        <dbReference type="Pfam" id="PF13843"/>
    </source>
</evidence>
<dbReference type="Pfam" id="PF13843">
    <property type="entry name" value="DDE_Tnp_1_7"/>
    <property type="match status" value="1"/>
</dbReference>
<dbReference type="PANTHER" id="PTHR47272:SF1">
    <property type="entry name" value="PIGGYBAC TRANSPOSABLE ELEMENT-DERIVED PROTEIN 3-LIKE"/>
    <property type="match status" value="1"/>
</dbReference>
<organism evidence="3 4">
    <name type="scientific">Spodoptera exigua</name>
    <name type="common">Beet armyworm</name>
    <name type="synonym">Noctua fulgens</name>
    <dbReference type="NCBI Taxonomy" id="7107"/>
    <lineage>
        <taxon>Eukaryota</taxon>
        <taxon>Metazoa</taxon>
        <taxon>Ecdysozoa</taxon>
        <taxon>Arthropoda</taxon>
        <taxon>Hexapoda</taxon>
        <taxon>Insecta</taxon>
        <taxon>Pterygota</taxon>
        <taxon>Neoptera</taxon>
        <taxon>Endopterygota</taxon>
        <taxon>Lepidoptera</taxon>
        <taxon>Glossata</taxon>
        <taxon>Ditrysia</taxon>
        <taxon>Noctuoidea</taxon>
        <taxon>Noctuidae</taxon>
        <taxon>Amphipyrinae</taxon>
        <taxon>Spodoptera</taxon>
    </lineage>
</organism>
<evidence type="ECO:0000313" key="4">
    <source>
        <dbReference type="Proteomes" id="UP000648187"/>
    </source>
</evidence>
<keyword evidence="4" id="KW-1185">Reference proteome</keyword>
<dbReference type="PANTHER" id="PTHR47272">
    <property type="entry name" value="DDE_TNP_1_7 DOMAIN-CONTAINING PROTEIN"/>
    <property type="match status" value="1"/>
</dbReference>
<name>A0A835L8G1_SPOEX</name>
<gene>
    <name evidence="3" type="ORF">HW555_007884</name>
</gene>
<comment type="caution">
    <text evidence="3">The sequence shown here is derived from an EMBL/GenBank/DDBJ whole genome shotgun (WGS) entry which is preliminary data.</text>
</comment>
<feature type="region of interest" description="Disordered" evidence="1">
    <location>
        <begin position="71"/>
        <end position="100"/>
    </location>
</feature>
<dbReference type="AlphaFoldDB" id="A0A835L8G1"/>
<dbReference type="InterPro" id="IPR029526">
    <property type="entry name" value="PGBD"/>
</dbReference>
<proteinExistence type="predicted"/>
<accession>A0A835L8G1</accession>
<dbReference type="Proteomes" id="UP000648187">
    <property type="component" value="Unassembled WGS sequence"/>
</dbReference>
<feature type="domain" description="PiggyBac transposable element-derived protein" evidence="2">
    <location>
        <begin position="280"/>
        <end position="375"/>
    </location>
</feature>
<evidence type="ECO:0000313" key="3">
    <source>
        <dbReference type="EMBL" id="KAF9414125.1"/>
    </source>
</evidence>
<protein>
    <recommendedName>
        <fullName evidence="2">PiggyBac transposable element-derived protein domain-containing protein</fullName>
    </recommendedName>
</protein>
<dbReference type="EMBL" id="JACKWZ010000142">
    <property type="protein sequence ID" value="KAF9414125.1"/>
    <property type="molecule type" value="Genomic_DNA"/>
</dbReference>
<reference evidence="3" key="1">
    <citation type="submission" date="2020-08" db="EMBL/GenBank/DDBJ databases">
        <title>Spodoptera exigua strain:BAW_Kor-Di-RS1 Genome sequencing and assembly.</title>
        <authorList>
            <person name="Kim J."/>
            <person name="Nam H.Y."/>
            <person name="Kwon M."/>
            <person name="Choi J.H."/>
            <person name="Cho S.R."/>
            <person name="Kim G.-H."/>
        </authorList>
    </citation>
    <scope>NUCLEOTIDE SEQUENCE</scope>
    <source>
        <strain evidence="3">BAW_Kor-Di-RS1</strain>
        <tissue evidence="3">Whole-body</tissue>
    </source>
</reference>
<feature type="compositionally biased region" description="Basic and acidic residues" evidence="1">
    <location>
        <begin position="76"/>
        <end position="86"/>
    </location>
</feature>
<sequence length="564" mass="63837">MGSKKVDMLTYKTLRFLNESTLLHLMTKDFLSLGHIASKGLWNNSWLSRQVQDNSPEENLSTISELQLSAANEQNDASRKVPEITTEHGSSSEGDVDDVESSHCKLPDVGIKKIFATWLAWQVVCTIDCNPDWNTNTEKAVEPKIANRANASTHRKVVGQLTKQQQNRARQLVALVPKPGAKSDLDESKSSGDELQYNAGPANSDRIVYDFLIYGGDDTFRFHEFTDEENSMGLGSKVVLALTKSIHQPACKILCFDNFFTSIELLQYLREEYGKGRGSHAQVVCNKNKIVVIKWYDNKCVTAASTFVDAHPIQTVSRYNKDQGRNIPVTCPNTGNMVVDLADMLVALYRTPFRGHRWYLPIFSQMLDICVNNAWLLYRQSLRKFERTKTSDIGRLSSNSIATIQKPVAERPPDAVQYDQIGHYPKIIITRGRCMYCTKGQTKFFCQKCEIRLCLLPDRNCFLQYHTKNLRCTVRFPSPKKLGNKSGVLHLDQDISNSYRNNQKSELKKCCSIKIRASKRQIVLSTMKQACVPSSVAVRRGRRDTATDNCARPTFSLAYKFPCL</sequence>